<sequence length="131" mass="14833">MKEEAKERIKQINIKVGNNLLKARLAAGYSRTQLAKKGIYVNQQQINKYEKAGKNSIPIGRLVLLAEALEIDLFSLLDGIKDDKPINKVKGSRALCRKIARDAMKVKSRDQQQIIHKIILDIIDTQDVPKE</sequence>
<accession>A0A6J5KQJ0</accession>
<proteinExistence type="predicted"/>
<feature type="domain" description="HTH cro/C1-type" evidence="1">
    <location>
        <begin position="20"/>
        <end position="76"/>
    </location>
</feature>
<dbReference type="CDD" id="cd00093">
    <property type="entry name" value="HTH_XRE"/>
    <property type="match status" value="1"/>
</dbReference>
<name>A0A6J5KQJ0_9CAUD</name>
<dbReference type="SMART" id="SM00530">
    <property type="entry name" value="HTH_XRE"/>
    <property type="match status" value="1"/>
</dbReference>
<dbReference type="SUPFAM" id="SSF47413">
    <property type="entry name" value="lambda repressor-like DNA-binding domains"/>
    <property type="match status" value="1"/>
</dbReference>
<dbReference type="PROSITE" id="PS50943">
    <property type="entry name" value="HTH_CROC1"/>
    <property type="match status" value="1"/>
</dbReference>
<gene>
    <name evidence="3" type="ORF">UFOVP34_57</name>
    <name evidence="2" type="ORF">UFOVP51_49</name>
</gene>
<organism evidence="2">
    <name type="scientific">uncultured Caudovirales phage</name>
    <dbReference type="NCBI Taxonomy" id="2100421"/>
    <lineage>
        <taxon>Viruses</taxon>
        <taxon>Duplodnaviria</taxon>
        <taxon>Heunggongvirae</taxon>
        <taxon>Uroviricota</taxon>
        <taxon>Caudoviricetes</taxon>
        <taxon>Peduoviridae</taxon>
        <taxon>Maltschvirus</taxon>
        <taxon>Maltschvirus maltsch</taxon>
    </lineage>
</organism>
<reference evidence="2" key="1">
    <citation type="submission" date="2020-04" db="EMBL/GenBank/DDBJ databases">
        <authorList>
            <person name="Chiriac C."/>
            <person name="Salcher M."/>
            <person name="Ghai R."/>
            <person name="Kavagutti S V."/>
        </authorList>
    </citation>
    <scope>NUCLEOTIDE SEQUENCE</scope>
</reference>
<evidence type="ECO:0000313" key="2">
    <source>
        <dbReference type="EMBL" id="CAB4124161.1"/>
    </source>
</evidence>
<dbReference type="EMBL" id="LR796177">
    <property type="protein sequence ID" value="CAB4124161.1"/>
    <property type="molecule type" value="Genomic_DNA"/>
</dbReference>
<dbReference type="Gene3D" id="1.10.260.40">
    <property type="entry name" value="lambda repressor-like DNA-binding domains"/>
    <property type="match status" value="1"/>
</dbReference>
<evidence type="ECO:0000313" key="3">
    <source>
        <dbReference type="EMBL" id="CAB4241002.1"/>
    </source>
</evidence>
<evidence type="ECO:0000259" key="1">
    <source>
        <dbReference type="PROSITE" id="PS50943"/>
    </source>
</evidence>
<dbReference type="EMBL" id="LR797816">
    <property type="protein sequence ID" value="CAB4241002.1"/>
    <property type="molecule type" value="Genomic_DNA"/>
</dbReference>
<dbReference type="GO" id="GO:0003677">
    <property type="term" value="F:DNA binding"/>
    <property type="evidence" value="ECO:0007669"/>
    <property type="project" value="InterPro"/>
</dbReference>
<protein>
    <submittedName>
        <fullName evidence="2">HTH_XRE domain containing protein</fullName>
    </submittedName>
</protein>
<dbReference type="InterPro" id="IPR010982">
    <property type="entry name" value="Lambda_DNA-bd_dom_sf"/>
</dbReference>
<dbReference type="Pfam" id="PF01381">
    <property type="entry name" value="HTH_3"/>
    <property type="match status" value="1"/>
</dbReference>
<dbReference type="InterPro" id="IPR001387">
    <property type="entry name" value="Cro/C1-type_HTH"/>
</dbReference>